<gene>
    <name evidence="1" type="ORF">BjapCC829_36450</name>
</gene>
<evidence type="ECO:0008006" key="3">
    <source>
        <dbReference type="Google" id="ProtNLM"/>
    </source>
</evidence>
<proteinExistence type="predicted"/>
<dbReference type="Proteomes" id="UP001430990">
    <property type="component" value="Chromosome"/>
</dbReference>
<dbReference type="EMBL" id="CP088100">
    <property type="protein sequence ID" value="UFW85356.1"/>
    <property type="molecule type" value="Genomic_DNA"/>
</dbReference>
<organism evidence="1 2">
    <name type="scientific">Bradyrhizobium barranii</name>
    <dbReference type="NCBI Taxonomy" id="2992140"/>
    <lineage>
        <taxon>Bacteria</taxon>
        <taxon>Pseudomonadati</taxon>
        <taxon>Pseudomonadota</taxon>
        <taxon>Alphaproteobacteria</taxon>
        <taxon>Hyphomicrobiales</taxon>
        <taxon>Nitrobacteraceae</taxon>
        <taxon>Bradyrhizobium</taxon>
    </lineage>
</organism>
<reference evidence="1" key="1">
    <citation type="submission" date="2021-11" db="EMBL/GenBank/DDBJ databases">
        <title>Australian commercial rhizobial inoculants.</title>
        <authorList>
            <person name="Kohlmeier M.G."/>
            <person name="O'Hara G.W."/>
            <person name="Colombi E."/>
            <person name="Ramsay J.P."/>
            <person name="Terpolilli J."/>
        </authorList>
    </citation>
    <scope>NUCLEOTIDE SEQUENCE</scope>
    <source>
        <strain evidence="1">CC829</strain>
    </source>
</reference>
<evidence type="ECO:0000313" key="1">
    <source>
        <dbReference type="EMBL" id="UFW85356.1"/>
    </source>
</evidence>
<sequence length="140" mass="15891">MINTYRTADEADRDKAQLVELFEALHASPSVLRRNDDGLWTQRGRPGCYISTWGNGKGWQLVVAPEDEISPLQWTWFKKRLPFCEVTQDGDSEGCFRLSRLPTAAEAEVIRDIIGIRKRMDLSAEAQAERTARLPRRGTG</sequence>
<keyword evidence="2" id="KW-1185">Reference proteome</keyword>
<evidence type="ECO:0000313" key="2">
    <source>
        <dbReference type="Proteomes" id="UP001430990"/>
    </source>
</evidence>
<protein>
    <recommendedName>
        <fullName evidence="3">YdhG-like domain-containing protein</fullName>
    </recommendedName>
</protein>
<accession>A0ABY3QHA3</accession>
<dbReference type="RefSeq" id="WP_231143223.1">
    <property type="nucleotide sequence ID" value="NZ_CP088100.1"/>
</dbReference>
<name>A0ABY3QHA3_9BRAD</name>